<keyword evidence="7" id="KW-1185">Reference proteome</keyword>
<feature type="compositionally biased region" description="Low complexity" evidence="4">
    <location>
        <begin position="9"/>
        <end position="28"/>
    </location>
</feature>
<dbReference type="OrthoDB" id="4726at2759"/>
<evidence type="ECO:0000259" key="5">
    <source>
        <dbReference type="PROSITE" id="PS50102"/>
    </source>
</evidence>
<feature type="coiled-coil region" evidence="3">
    <location>
        <begin position="77"/>
        <end position="114"/>
    </location>
</feature>
<evidence type="ECO:0000256" key="3">
    <source>
        <dbReference type="SAM" id="Coils"/>
    </source>
</evidence>
<keyword evidence="3" id="KW-0175">Coiled coil</keyword>
<dbReference type="GO" id="GO:0005737">
    <property type="term" value="C:cytoplasm"/>
    <property type="evidence" value="ECO:0007669"/>
    <property type="project" value="TreeGrafter"/>
</dbReference>
<dbReference type="AlphaFoldDB" id="A0A9W9KAI6"/>
<name>A0A9W9KAI6_9EURO</name>
<keyword evidence="1 2" id="KW-0694">RNA-binding</keyword>
<organism evidence="6 7">
    <name type="scientific">Penicillium argentinense</name>
    <dbReference type="NCBI Taxonomy" id="1131581"/>
    <lineage>
        <taxon>Eukaryota</taxon>
        <taxon>Fungi</taxon>
        <taxon>Dikarya</taxon>
        <taxon>Ascomycota</taxon>
        <taxon>Pezizomycotina</taxon>
        <taxon>Eurotiomycetes</taxon>
        <taxon>Eurotiomycetidae</taxon>
        <taxon>Eurotiales</taxon>
        <taxon>Aspergillaceae</taxon>
        <taxon>Penicillium</taxon>
    </lineage>
</organism>
<dbReference type="SMART" id="SM00360">
    <property type="entry name" value="RRM"/>
    <property type="match status" value="1"/>
</dbReference>
<comment type="caution">
    <text evidence="6">The sequence shown here is derived from an EMBL/GenBank/DDBJ whole genome shotgun (WGS) entry which is preliminary data.</text>
</comment>
<protein>
    <submittedName>
        <fullName evidence="6">RNA-binding domain-containing protein</fullName>
    </submittedName>
</protein>
<feature type="region of interest" description="Disordered" evidence="4">
    <location>
        <begin position="1"/>
        <end position="49"/>
    </location>
</feature>
<dbReference type="CDD" id="cd12306">
    <property type="entry name" value="RRM_II_PABPs"/>
    <property type="match status" value="1"/>
</dbReference>
<dbReference type="Pfam" id="PF00076">
    <property type="entry name" value="RRM_1"/>
    <property type="match status" value="1"/>
</dbReference>
<sequence length="236" mass="25375">MSAEGAEIQEAQVPPQDPQVPQEGQEGQKVVDDEVGSGTGLFAKSSDAHAGADSSVATTIIPLQNGIANIFPEQEEIAAMKARVAEMENEASKLKEMQQTLDAETEGLQENKEDIDARSVFVGNVDYGASPEEIQAHFQSCGSINRVTILLDKFTGSPKGYAYVEFSEPSLVANALVLNESVFRGRNLKVTPKRTNLPGMTRGRGRGGYRGGRGRGGFRGSYRGGYRGRGRGYAPY</sequence>
<dbReference type="EMBL" id="JAPQKI010000005">
    <property type="protein sequence ID" value="KAJ5099060.1"/>
    <property type="molecule type" value="Genomic_DNA"/>
</dbReference>
<dbReference type="Gene3D" id="3.30.70.330">
    <property type="match status" value="1"/>
</dbReference>
<feature type="region of interest" description="Disordered" evidence="4">
    <location>
        <begin position="193"/>
        <end position="214"/>
    </location>
</feature>
<dbReference type="PANTHER" id="PTHR23236:SF12">
    <property type="entry name" value="EUKARYOTIC INITIATION FACTOR 4B-RELATED"/>
    <property type="match status" value="1"/>
</dbReference>
<dbReference type="RefSeq" id="XP_056474714.1">
    <property type="nucleotide sequence ID" value="XM_056618555.1"/>
</dbReference>
<evidence type="ECO:0000256" key="4">
    <source>
        <dbReference type="SAM" id="MobiDB-lite"/>
    </source>
</evidence>
<reference evidence="6" key="2">
    <citation type="journal article" date="2023" name="IMA Fungus">
        <title>Comparative genomic study of the Penicillium genus elucidates a diverse pangenome and 15 lateral gene transfer events.</title>
        <authorList>
            <person name="Petersen C."/>
            <person name="Sorensen T."/>
            <person name="Nielsen M.R."/>
            <person name="Sondergaard T.E."/>
            <person name="Sorensen J.L."/>
            <person name="Fitzpatrick D.A."/>
            <person name="Frisvad J.C."/>
            <person name="Nielsen K.L."/>
        </authorList>
    </citation>
    <scope>NUCLEOTIDE SEQUENCE</scope>
    <source>
        <strain evidence="6">IBT 30761</strain>
    </source>
</reference>
<dbReference type="SUPFAM" id="SSF54928">
    <property type="entry name" value="RNA-binding domain, RBD"/>
    <property type="match status" value="1"/>
</dbReference>
<reference evidence="6" key="1">
    <citation type="submission" date="2022-11" db="EMBL/GenBank/DDBJ databases">
        <authorList>
            <person name="Petersen C."/>
        </authorList>
    </citation>
    <scope>NUCLEOTIDE SEQUENCE</scope>
    <source>
        <strain evidence="6">IBT 30761</strain>
    </source>
</reference>
<dbReference type="PANTHER" id="PTHR23236">
    <property type="entry name" value="EUKARYOTIC TRANSLATION INITIATION FACTOR 4B/4H"/>
    <property type="match status" value="1"/>
</dbReference>
<feature type="domain" description="RRM" evidence="5">
    <location>
        <begin position="118"/>
        <end position="195"/>
    </location>
</feature>
<dbReference type="GeneID" id="81357534"/>
<dbReference type="PROSITE" id="PS50102">
    <property type="entry name" value="RRM"/>
    <property type="match status" value="1"/>
</dbReference>
<dbReference type="Proteomes" id="UP001149074">
    <property type="component" value="Unassembled WGS sequence"/>
</dbReference>
<evidence type="ECO:0000256" key="2">
    <source>
        <dbReference type="PROSITE-ProRule" id="PRU00176"/>
    </source>
</evidence>
<dbReference type="InterPro" id="IPR035979">
    <property type="entry name" value="RBD_domain_sf"/>
</dbReference>
<dbReference type="InterPro" id="IPR012677">
    <property type="entry name" value="Nucleotide-bd_a/b_plait_sf"/>
</dbReference>
<accession>A0A9W9KAI6</accession>
<dbReference type="GO" id="GO:0008143">
    <property type="term" value="F:poly(A) binding"/>
    <property type="evidence" value="ECO:0007669"/>
    <property type="project" value="TreeGrafter"/>
</dbReference>
<proteinExistence type="predicted"/>
<evidence type="ECO:0000256" key="1">
    <source>
        <dbReference type="ARBA" id="ARBA00022884"/>
    </source>
</evidence>
<dbReference type="InterPro" id="IPR000504">
    <property type="entry name" value="RRM_dom"/>
</dbReference>
<evidence type="ECO:0000313" key="6">
    <source>
        <dbReference type="EMBL" id="KAJ5099060.1"/>
    </source>
</evidence>
<evidence type="ECO:0000313" key="7">
    <source>
        <dbReference type="Proteomes" id="UP001149074"/>
    </source>
</evidence>
<gene>
    <name evidence="6" type="ORF">N7532_006061</name>
</gene>